<proteinExistence type="predicted"/>
<accession>A0A727QAI3</accession>
<dbReference type="EMBL" id="DAARFJ010000002">
    <property type="protein sequence ID" value="HAE2202267.1"/>
    <property type="molecule type" value="Genomic_DNA"/>
</dbReference>
<protein>
    <submittedName>
        <fullName evidence="1">Uncharacterized protein</fullName>
    </submittedName>
</protein>
<reference evidence="1" key="2">
    <citation type="submission" date="2018-07" db="EMBL/GenBank/DDBJ databases">
        <authorList>
            <consortium name="NCBI Pathogen Detection Project"/>
        </authorList>
    </citation>
    <scope>NUCLEOTIDE SEQUENCE</scope>
    <source>
        <strain evidence="1">Salmonella enterica</strain>
    </source>
</reference>
<comment type="caution">
    <text evidence="1">The sequence shown here is derived from an EMBL/GenBank/DDBJ whole genome shotgun (WGS) entry which is preliminary data.</text>
</comment>
<reference evidence="1" key="1">
    <citation type="journal article" date="2018" name="Genome Biol.">
        <title>SKESA: strategic k-mer extension for scrupulous assemblies.</title>
        <authorList>
            <person name="Souvorov A."/>
            <person name="Agarwala R."/>
            <person name="Lipman D.J."/>
        </authorList>
    </citation>
    <scope>NUCLEOTIDE SEQUENCE</scope>
    <source>
        <strain evidence="1">Salmonella enterica</strain>
    </source>
</reference>
<gene>
    <name evidence="1" type="ORF">G3229_000238</name>
</gene>
<name>A0A727QAI3_SALEB</name>
<evidence type="ECO:0000313" key="1">
    <source>
        <dbReference type="EMBL" id="HAE2202267.1"/>
    </source>
</evidence>
<sequence length="53" mass="6205">MGPASDSRGRLFEFRINLALSLRKMCLIAFLVGKKALHLFFRKKYFITNEINK</sequence>
<organism evidence="1">
    <name type="scientific">Salmonella enterica subsp. enterica serovar Java</name>
    <dbReference type="NCBI Taxonomy" id="224729"/>
    <lineage>
        <taxon>Bacteria</taxon>
        <taxon>Pseudomonadati</taxon>
        <taxon>Pseudomonadota</taxon>
        <taxon>Gammaproteobacteria</taxon>
        <taxon>Enterobacterales</taxon>
        <taxon>Enterobacteriaceae</taxon>
        <taxon>Salmonella</taxon>
    </lineage>
</organism>
<dbReference type="AlphaFoldDB" id="A0A727QAI3"/>